<keyword evidence="2 4" id="KW-0863">Zinc-finger</keyword>
<sequence>MFDDDVDMFYKYSDGDVEYNGGNESESEERIEEEIVRSKKNTKKNKKEKKKKDEEDPLERFDFEVDDGVANFEDEIPIGRDIIPESSDEDEDPILVRDRRIRRAMGDKFVIGSTFFTGIEFKEAILEVTLKHGHNVVQDRWEKEKISFKCGMGGKCKWRVYCSYDPDRQLFVVKTSCTWHSCSPNGKCQILKSPVIARLFLDKLRLNEKFMPMDIQEYIKERWKMVSTIPQCQRGRLLALKMLKKEYEEQFAHIRGYVEEIHSQNPGSVAFIDTYRNEKGEDVFNRFYVCFNILRTQWAGSCRPIIGLDGTFLKVVVKGVLLTAVGHDPNNQIYPIAWAVVQSENAENWLWFVQQIKKDLNLEDGSRFVILSDRSKGLLSAVKQELPNAEHRMCVKHIVENLKKNHAKKDMLKTLVWKLAWSYNEKEYGKNLNNLRCYDEALYNDVLNEEPHTWSRCFYKLGSCCEDVDNNATESFNSTITKARAKSLIPMLETIRRQGMTRIVKRNKKSLRHEGRFTKYALKMLALEKTDADRSKVYRCTHGVFEVYIDENGHRVDIPKTQCSCGKWQISGIPCEHSYGAMIEAGLDAENYISEFFSTDLWRDSYETATMPLRGPKYWLNSSYGLVTAPPEPILPGRKKEKSKKEKFARIKGKNESPKKKKRKKNEVEKLGKKGKIIHCKSCGEAGHNALRCKKFPKEKVPRKRKSKNDGNDEIEKKAKKAKNDKKDTNEKDSKKEKKSKKETHMPDTIFITQPSQATQE</sequence>
<dbReference type="InterPro" id="IPR007527">
    <property type="entry name" value="Znf_SWIM"/>
</dbReference>
<keyword evidence="1" id="KW-0479">Metal-binding</keyword>
<dbReference type="AlphaFoldDB" id="O22271"/>
<dbReference type="Pfam" id="PF10551">
    <property type="entry name" value="MULE"/>
    <property type="match status" value="1"/>
</dbReference>
<gene>
    <name evidence="7" type="primary">T3F12.12</name>
    <name evidence="8" type="ordered locus">At4g08680</name>
</gene>
<protein>
    <submittedName>
        <fullName evidence="7">Putative MuDR-A-like transposon protein</fullName>
    </submittedName>
</protein>
<dbReference type="EMBL" id="AL161512">
    <property type="protein sequence ID" value="CAB77993.1"/>
    <property type="molecule type" value="Genomic_DNA"/>
</dbReference>
<dbReference type="Pfam" id="PF04434">
    <property type="entry name" value="SWIM"/>
    <property type="match status" value="1"/>
</dbReference>
<feature type="compositionally biased region" description="Basic residues" evidence="5">
    <location>
        <begin position="691"/>
        <end position="707"/>
    </location>
</feature>
<keyword evidence="3" id="KW-0862">Zinc</keyword>
<evidence type="ECO:0000313" key="8">
    <source>
        <dbReference type="EMBL" id="CAB77993.1"/>
    </source>
</evidence>
<feature type="domain" description="SWIM-type" evidence="6">
    <location>
        <begin position="545"/>
        <end position="586"/>
    </location>
</feature>
<reference key="2">
    <citation type="journal article" date="1999" name="Nature">
        <title>Sequence and analysis of chromosome 4 of the plant Arabidopsis thaliana.</title>
        <authorList>
            <consortium name="EU"/>
            <consortium name="CSHL and WU Arabidopsis Sequencing Project"/>
            <person name="Mayer K."/>
            <person name="Schuller C."/>
            <person name="Wambutt R."/>
            <person name="Murphy G."/>
            <person name="Volckaert G."/>
            <person name="Pohl T."/>
            <person name="Dusterhoft A."/>
            <person name="Stiekema W."/>
            <person name="Entian K.D."/>
            <person name="Terryn N."/>
            <person name="Harris B."/>
            <person name="Ansorge W."/>
            <person name="Brandt P."/>
            <person name="Grivell L."/>
            <person name="Rieger M."/>
            <person name="Weichselgartner M."/>
            <person name="de Simone V."/>
            <person name="Obermaier B."/>
            <person name="Mache R."/>
            <person name="Muller M."/>
            <person name="Kreis M."/>
            <person name="Delseny M."/>
            <person name="Puigdomenech P."/>
            <person name="Watson M."/>
            <person name="Schmidtheini T."/>
            <person name="Reichert B."/>
            <person name="Portatelle D."/>
            <person name="Perez-Alonso M."/>
            <person name="Boutry M."/>
            <person name="Bancroft I."/>
            <person name="Vos P."/>
            <person name="Hoheisel J."/>
            <person name="Zimmermann W."/>
            <person name="Wedler H."/>
            <person name="Ridley P."/>
            <person name="Langham S.A."/>
            <person name="McCullagh B."/>
            <person name="Bilham L."/>
            <person name="Robben J."/>
            <person name="Van der Schueren J."/>
            <person name="Grymonprez B."/>
            <person name="Chuang Y.J."/>
            <person name="Vandenbussche F."/>
            <person name="Braeken M."/>
            <person name="Weltjens I."/>
            <person name="Voet M."/>
            <person name="Bastiaens I."/>
            <person name="Aert R."/>
            <person name="Defoor E."/>
            <person name="Weitzenegger T."/>
            <person name="Bothe G."/>
            <person name="Ramsperger U."/>
            <person name="Hilbert H."/>
            <person name="Braun M."/>
            <person name="Holzer E."/>
            <person name="Brandt A."/>
            <person name="Peters S."/>
            <person name="van Staveren M."/>
            <person name="Dirske W."/>
            <person name="Mooijman P."/>
            <person name="Klein Lankhorst R."/>
            <person name="Rose M."/>
            <person name="Hauf J."/>
            <person name="Kotter P."/>
            <person name="Berneiser S."/>
            <person name="Hempel S."/>
            <person name="Feldpausch M."/>
            <person name="Lamberth S."/>
            <person name="Van den Daele H."/>
            <person name="De Keyser A."/>
            <person name="Buysshaert C."/>
            <person name="Gielen J."/>
            <person name="Villarroel R."/>
            <person name="De Clercq R."/>
            <person name="Van Montagu M."/>
            <person name="Rogers J."/>
            <person name="Cronin A."/>
            <person name="Quail M."/>
            <person name="Bray-Allen S."/>
            <person name="Clark L."/>
            <person name="Doggett J."/>
            <person name="Hall S."/>
            <person name="Kay M."/>
            <person name="Lennard N."/>
            <person name="McLay K."/>
            <person name="Mayes R."/>
            <person name="Pettett A."/>
            <person name="Rajandream M.A."/>
            <person name="Lyne M."/>
            <person name="Benes V."/>
            <person name="Rechmann S."/>
            <person name="Borkova D."/>
            <person name="Blocker H."/>
            <person name="Scharfe M."/>
            <person name="Grimm M."/>
            <person name="Lohnert T.H."/>
            <person name="Dose S."/>
            <person name="de Haan M."/>
            <person name="Maarse A."/>
            <person name="Schafer M."/>
            <person name="Muller-Auer S."/>
            <person name="Gabel C."/>
            <person name="Fuchs M."/>
            <person name="Fartmann B."/>
            <person name="Granderath K."/>
            <person name="Dauner D."/>
            <person name="Herzl A."/>
            <person name="Neumann S."/>
            <person name="Argiriou A."/>
            <person name="Vitale D."/>
            <person name="Liguori R."/>
            <person name="Piravandi E."/>
            <person name="Massenet O."/>
            <person name="Quigley F."/>
            <person name="Clabauld G."/>
            <person name="Mundlein A."/>
            <person name="Felber R."/>
            <person name="Schnabl S."/>
            <person name="Hiller R."/>
            <person name="Schmidt W."/>
            <person name="Lecharny A."/>
            <person name="Aubourg S."/>
            <person name="Chefdor F."/>
            <person name="Cooke R."/>
            <person name="Berger C."/>
            <person name="Montfort A."/>
            <person name="Casacuberta E."/>
            <person name="Gibbons T."/>
            <person name="Weber N."/>
            <person name="Vandenbol M."/>
            <person name="Bargues M."/>
            <person name="Terol J."/>
            <person name="Torres A."/>
            <person name="Perez-Perez A."/>
            <person name="Purnelle B."/>
            <person name="Bent E."/>
            <person name="Johnson S."/>
            <person name="Tacon D."/>
            <person name="Jesse T."/>
            <person name="Heijnen L."/>
            <person name="Schwarz S."/>
            <person name="Scholler P."/>
            <person name="Heber S."/>
            <person name="Francs P."/>
            <person name="Bielke C."/>
            <person name="Frishman D."/>
            <person name="Haase D."/>
            <person name="Lemcke K."/>
            <person name="Mewes H.W."/>
            <person name="Stocker S."/>
            <person name="Zaccaria P."/>
            <person name="Bevan M."/>
            <person name="Wilson R.K."/>
            <person name="de la Bastide M."/>
            <person name="Habermann K."/>
            <person name="Parnell L."/>
            <person name="Dedhia N."/>
            <person name="Gnoj L."/>
            <person name="Schutz K."/>
            <person name="Huang E."/>
            <person name="Spiegel L."/>
            <person name="Sehkon M."/>
            <person name="Murray J."/>
            <person name="Sheet P."/>
            <person name="Cordes M."/>
            <person name="Abu-Threideh J."/>
            <person name="Stoneking T."/>
            <person name="Kalicki J."/>
            <person name="Graves T."/>
            <person name="Harmon G."/>
            <person name="Edwards J."/>
            <person name="Latreille P."/>
            <person name="Courtney L."/>
            <person name="Cloud J."/>
            <person name="Abbott A."/>
            <person name="Scott K."/>
            <person name="Johnson D."/>
            <person name="Minx P."/>
            <person name="Bentley D."/>
            <person name="Fulton B."/>
            <person name="Miller N."/>
            <person name="Greco T."/>
            <person name="Kemp K."/>
            <person name="Kramer J."/>
            <person name="Fulton L."/>
            <person name="Mardis E."/>
            <person name="Dante M."/>
            <person name="Pepin K."/>
            <person name="Hillier L."/>
            <person name="Nelson J."/>
            <person name="Spieth J."/>
            <person name="Ryan E."/>
            <person name="Andrews S."/>
            <person name="Geisel C."/>
            <person name="Layman D."/>
            <person name="Du H."/>
            <person name="Ali J."/>
            <person name="Berghoff A."/>
            <person name="Jones K."/>
            <person name="Drone K."/>
            <person name="Cotton M."/>
            <person name="Joshu C."/>
            <person name="Antonoiu B."/>
            <person name="Zidanic M."/>
            <person name="Strong C."/>
            <person name="Sun H."/>
            <person name="Lamar B."/>
            <person name="Yordan C."/>
            <person name="Ma P."/>
            <person name="Zhong J."/>
            <person name="Preston R."/>
            <person name="Vil D."/>
            <person name="Shekher M."/>
            <person name="Matero A."/>
            <person name="Shah R."/>
            <person name="Swaby I.K."/>
            <person name="O'Shaughnessy A."/>
            <person name="Rodriguez M."/>
            <person name="Hoffmann J."/>
            <person name="Till S."/>
            <person name="Granat S."/>
            <person name="Shohdy N."/>
            <person name="Hasegawa A."/>
            <person name="Hameed A."/>
            <person name="Lodhi M."/>
            <person name="Johnson A."/>
            <person name="Chen E."/>
            <person name="Marra M."/>
            <person name="Martienssen R."/>
            <person name="McCombie W.R."/>
        </authorList>
    </citation>
    <scope>NUCLEOTIDE SEQUENCE [LARGE SCALE GENOMIC DNA]</scope>
    <source>
        <strain>cv. Columbia</strain>
    </source>
</reference>
<evidence type="ECO:0000256" key="2">
    <source>
        <dbReference type="ARBA" id="ARBA00022771"/>
    </source>
</evidence>
<evidence type="ECO:0000256" key="4">
    <source>
        <dbReference type="PROSITE-ProRule" id="PRU00325"/>
    </source>
</evidence>
<feature type="region of interest" description="Disordered" evidence="5">
    <location>
        <begin position="630"/>
        <end position="670"/>
    </location>
</feature>
<evidence type="ECO:0000256" key="5">
    <source>
        <dbReference type="SAM" id="MobiDB-lite"/>
    </source>
</evidence>
<reference evidence="7" key="3">
    <citation type="submission" date="1999-03" db="EMBL/GenBank/DDBJ databases">
        <authorList>
            <person name="Parnell L.D."/>
            <person name="McCombie W.R."/>
        </authorList>
    </citation>
    <scope>NUCLEOTIDE SEQUENCE</scope>
</reference>
<organism evidence="7">
    <name type="scientific">Arabidopsis thaliana</name>
    <name type="common">Mouse-ear cress</name>
    <dbReference type="NCBI Taxonomy" id="3702"/>
    <lineage>
        <taxon>Eukaryota</taxon>
        <taxon>Viridiplantae</taxon>
        <taxon>Streptophyta</taxon>
        <taxon>Embryophyta</taxon>
        <taxon>Tracheophyta</taxon>
        <taxon>Spermatophyta</taxon>
        <taxon>Magnoliopsida</taxon>
        <taxon>eudicotyledons</taxon>
        <taxon>Gunneridae</taxon>
        <taxon>Pentapetalae</taxon>
        <taxon>rosids</taxon>
        <taxon>malvids</taxon>
        <taxon>Brassicales</taxon>
        <taxon>Brassicaceae</taxon>
        <taxon>Camelineae</taxon>
        <taxon>Arabidopsis</taxon>
    </lineage>
</organism>
<proteinExistence type="predicted"/>
<dbReference type="ExpressionAtlas" id="O22271">
    <property type="expression patterns" value="baseline and differential"/>
</dbReference>
<name>O22271_ARATH</name>
<dbReference type="InterPro" id="IPR018289">
    <property type="entry name" value="MULE_transposase_dom"/>
</dbReference>
<dbReference type="PIR" id="T00940">
    <property type="entry name" value="T00940"/>
</dbReference>
<dbReference type="PROSITE" id="PS50966">
    <property type="entry name" value="ZF_SWIM"/>
    <property type="match status" value="1"/>
</dbReference>
<dbReference type="EMBL" id="AC002983">
    <property type="protein sequence ID" value="AAB81881.1"/>
    <property type="molecule type" value="Genomic_DNA"/>
</dbReference>
<feature type="region of interest" description="Disordered" evidence="5">
    <location>
        <begin position="691"/>
        <end position="761"/>
    </location>
</feature>
<dbReference type="PANTHER" id="PTHR31973:SF187">
    <property type="entry name" value="MUTATOR TRANSPOSASE MUDRA PROTEIN"/>
    <property type="match status" value="1"/>
</dbReference>
<dbReference type="InterPro" id="IPR006564">
    <property type="entry name" value="Znf_PMZ"/>
</dbReference>
<feature type="compositionally biased region" description="Polar residues" evidence="5">
    <location>
        <begin position="751"/>
        <end position="761"/>
    </location>
</feature>
<feature type="compositionally biased region" description="Basic residues" evidence="5">
    <location>
        <begin position="38"/>
        <end position="50"/>
    </location>
</feature>
<reference evidence="8" key="4">
    <citation type="submission" date="2000-03" db="EMBL/GenBank/DDBJ databases">
        <authorList>
            <person name="Spiegel L.A."/>
            <person name="Huang E.N."/>
            <person name="Nascimento L.U."/>
            <person name="de la Bastide M."/>
            <person name="Vil D.M."/>
            <person name="Preston R.R."/>
            <person name="Matero A."/>
            <person name="Shah R."/>
            <person name="O'Shaughnessy A."/>
            <person name="Rodriguez M."/>
            <person name="Shekher M."/>
            <person name="Schutz K."/>
            <person name="See L.H."/>
            <person name="Swaby I."/>
            <person name="Habermann K."/>
            <person name="Dedhia N.N."/>
            <person name="Mewes H.W."/>
            <person name="Lemcke K."/>
            <person name="Mayer K.F.X."/>
        </authorList>
    </citation>
    <scope>NUCLEOTIDE SEQUENCE</scope>
</reference>
<evidence type="ECO:0000256" key="3">
    <source>
        <dbReference type="ARBA" id="ARBA00022833"/>
    </source>
</evidence>
<evidence type="ECO:0000313" key="7">
    <source>
        <dbReference type="EMBL" id="AAB81881.1"/>
    </source>
</evidence>
<feature type="compositionally biased region" description="Basic and acidic residues" evidence="5">
    <location>
        <begin position="643"/>
        <end position="658"/>
    </location>
</feature>
<dbReference type="SMART" id="SM00575">
    <property type="entry name" value="ZnF_PMZ"/>
    <property type="match status" value="1"/>
</dbReference>
<dbReference type="GO" id="GO:0008270">
    <property type="term" value="F:zinc ion binding"/>
    <property type="evidence" value="ECO:0007669"/>
    <property type="project" value="UniProtKB-KW"/>
</dbReference>
<feature type="compositionally biased region" description="Basic and acidic residues" evidence="5">
    <location>
        <begin position="708"/>
        <end position="717"/>
    </location>
</feature>
<dbReference type="PANTHER" id="PTHR31973">
    <property type="entry name" value="POLYPROTEIN, PUTATIVE-RELATED"/>
    <property type="match status" value="1"/>
</dbReference>
<reference evidence="7" key="1">
    <citation type="submission" date="1997-09" db="EMBL/GenBank/DDBJ databases">
        <title>Arabidopsis thaliana BAC T3F12 from chromosome IV.</title>
        <authorList>
            <person name="Gnoj L."/>
            <person name="Huang E.N."/>
            <person name="Habermann K."/>
            <person name="Hameed A."/>
            <person name="Hasegawa A."/>
            <person name="Jensen K."/>
            <person name="Schutz K."/>
            <person name="Shohdy N."/>
            <person name="Kaplan N."/>
            <person name="de la Bastide M."/>
            <person name="Johnson A.F."/>
            <person name="Dedhia N."/>
            <person name="Lodhi M."/>
            <person name="Parnell L.D."/>
            <person name="Martienssen R."/>
            <person name="McCombie W.R."/>
        </authorList>
    </citation>
    <scope>NUCLEOTIDE SEQUENCE</scope>
</reference>
<evidence type="ECO:0000259" key="6">
    <source>
        <dbReference type="PROSITE" id="PS50966"/>
    </source>
</evidence>
<reference evidence="8" key="5">
    <citation type="submission" date="2000-03" db="EMBL/GenBank/DDBJ databases">
        <authorList>
            <person name="EU Arabidopsis sequencing project"/>
        </authorList>
    </citation>
    <scope>NUCLEOTIDE SEQUENCE</scope>
</reference>
<feature type="region of interest" description="Disordered" evidence="5">
    <location>
        <begin position="1"/>
        <end position="57"/>
    </location>
</feature>
<accession>O22271</accession>
<evidence type="ECO:0000256" key="1">
    <source>
        <dbReference type="ARBA" id="ARBA00022723"/>
    </source>
</evidence>
<feature type="compositionally biased region" description="Basic and acidic residues" evidence="5">
    <location>
        <begin position="725"/>
        <end position="736"/>
    </location>
</feature>